<keyword evidence="3 10" id="KW-0813">Transport</keyword>
<comment type="similarity">
    <text evidence="2 10 11">Belongs to the TonB-dependent receptor family.</text>
</comment>
<evidence type="ECO:0000313" key="14">
    <source>
        <dbReference type="EMBL" id="RAR85080.1"/>
    </source>
</evidence>
<evidence type="ECO:0000259" key="12">
    <source>
        <dbReference type="Pfam" id="PF00593"/>
    </source>
</evidence>
<dbReference type="InterPro" id="IPR037066">
    <property type="entry name" value="Plug_dom_sf"/>
</dbReference>
<feature type="domain" description="TonB-dependent receptor-like beta-barrel" evidence="12">
    <location>
        <begin position="278"/>
        <end position="660"/>
    </location>
</feature>
<dbReference type="PANTHER" id="PTHR32552">
    <property type="entry name" value="FERRICHROME IRON RECEPTOR-RELATED"/>
    <property type="match status" value="1"/>
</dbReference>
<comment type="caution">
    <text evidence="14">The sequence shown here is derived from an EMBL/GenBank/DDBJ whole genome shotgun (WGS) entry which is preliminary data.</text>
</comment>
<evidence type="ECO:0000256" key="3">
    <source>
        <dbReference type="ARBA" id="ARBA00022448"/>
    </source>
</evidence>
<dbReference type="Pfam" id="PF07715">
    <property type="entry name" value="Plug"/>
    <property type="match status" value="1"/>
</dbReference>
<dbReference type="GO" id="GO:0009279">
    <property type="term" value="C:cell outer membrane"/>
    <property type="evidence" value="ECO:0007669"/>
    <property type="project" value="UniProtKB-SubCell"/>
</dbReference>
<evidence type="ECO:0000313" key="15">
    <source>
        <dbReference type="Proteomes" id="UP000248856"/>
    </source>
</evidence>
<evidence type="ECO:0000256" key="7">
    <source>
        <dbReference type="ARBA" id="ARBA00023136"/>
    </source>
</evidence>
<dbReference type="AlphaFoldDB" id="A0A328ZFD3"/>
<dbReference type="InterPro" id="IPR010105">
    <property type="entry name" value="TonB_sidphr_rcpt"/>
</dbReference>
<dbReference type="PANTHER" id="PTHR32552:SF82">
    <property type="entry name" value="FCUA PROTEIN"/>
    <property type="match status" value="1"/>
</dbReference>
<dbReference type="SUPFAM" id="SSF56935">
    <property type="entry name" value="Porins"/>
    <property type="match status" value="1"/>
</dbReference>
<dbReference type="EMBL" id="QLTA01000007">
    <property type="protein sequence ID" value="RAR85080.1"/>
    <property type="molecule type" value="Genomic_DNA"/>
</dbReference>
<keyword evidence="4 10" id="KW-1134">Transmembrane beta strand</keyword>
<keyword evidence="5 10" id="KW-0812">Transmembrane</keyword>
<organism evidence="14 15">
    <name type="scientific">Paracidovorax anthurii</name>
    <dbReference type="NCBI Taxonomy" id="78229"/>
    <lineage>
        <taxon>Bacteria</taxon>
        <taxon>Pseudomonadati</taxon>
        <taxon>Pseudomonadota</taxon>
        <taxon>Betaproteobacteria</taxon>
        <taxon>Burkholderiales</taxon>
        <taxon>Comamonadaceae</taxon>
        <taxon>Paracidovorax</taxon>
    </lineage>
</organism>
<dbReference type="CDD" id="cd01347">
    <property type="entry name" value="ligand_gated_channel"/>
    <property type="match status" value="1"/>
</dbReference>
<dbReference type="NCBIfam" id="TIGR01783">
    <property type="entry name" value="TonB-siderophor"/>
    <property type="match status" value="1"/>
</dbReference>
<sequence length="690" mass="73831">MLLALAYGPGPARAQGPDPAALDTVTVQSARAEGFVPRTVEAGTFRGAGVMDVPSTVNVITREVLELQGASGLYDAVRNTAGVTRQQNGGETWDQLVIRGMPVENRTNYRLNGSLPIMNFSQVPLENKERVEVLKGASALYYGFASPAGVVNFVTKRAGAQPVASLGLTLDQHGRALASADVGRRFGDEGQYGLRVNAAGGTLGSYLDGAGNGQRRFVSAAFDWRVNSRLTLKADLEYDRRKTTEQAGIALPTAVNGSIALPHPVDPRKLVGPAGAAFNTETTNAQVRADYALSDQWALTLEAGNSRTTRDRNLPIFRFANAAAVATGNGRITGNSQHLDVGSDLLRAELFGGFETAGLRHELTLGASRTEKTQDPVYQRTYTVASQNLYSPVPITSVVWGAVPTAPTTAALETTDTGLYAVDRIEWSPRWQAIIGVRHSSYRSAQGGNVYDVGKTTPMAALIHKLSPDLSVYASYAQGLEEGEAGPTGTVNQNVRLAPGVSRQKEVGLRWQAPAGMLVSAAVFDISRPGYYTNAGNVFVADGEQRYQGIELSAQGPLTRQLSWQTSAQWLDPKFRHVVAAYEGKLPENAAKQTLSAFLSYDWASLPGLSLQGGAYYTGRRPVDDLNQAWLGGVTLFALGARYTTRALGPRTTWQINVDNAADKRYWAGGGNRLAAGAPRTVKASVKVDL</sequence>
<evidence type="ECO:0000259" key="13">
    <source>
        <dbReference type="Pfam" id="PF07715"/>
    </source>
</evidence>
<dbReference type="GO" id="GO:0015344">
    <property type="term" value="F:siderophore uptake transmembrane transporter activity"/>
    <property type="evidence" value="ECO:0007669"/>
    <property type="project" value="TreeGrafter"/>
</dbReference>
<dbReference type="OrthoDB" id="8732650at2"/>
<dbReference type="GO" id="GO:0015891">
    <property type="term" value="P:siderophore transport"/>
    <property type="evidence" value="ECO:0007669"/>
    <property type="project" value="InterPro"/>
</dbReference>
<evidence type="ECO:0000256" key="6">
    <source>
        <dbReference type="ARBA" id="ARBA00023077"/>
    </source>
</evidence>
<gene>
    <name evidence="14" type="ORF">AX018_100715</name>
</gene>
<reference evidence="14 15" key="1">
    <citation type="submission" date="2018-06" db="EMBL/GenBank/DDBJ databases">
        <title>Genomic Encyclopedia of Archaeal and Bacterial Type Strains, Phase II (KMG-II): from individual species to whole genera.</title>
        <authorList>
            <person name="Goeker M."/>
        </authorList>
    </citation>
    <scope>NUCLEOTIDE SEQUENCE [LARGE SCALE GENOMIC DNA]</scope>
    <source>
        <strain evidence="14 15">CFPB 3232</strain>
    </source>
</reference>
<dbReference type="PROSITE" id="PS52016">
    <property type="entry name" value="TONB_DEPENDENT_REC_3"/>
    <property type="match status" value="1"/>
</dbReference>
<dbReference type="Pfam" id="PF00593">
    <property type="entry name" value="TonB_dep_Rec_b-barrel"/>
    <property type="match status" value="1"/>
</dbReference>
<evidence type="ECO:0000256" key="2">
    <source>
        <dbReference type="ARBA" id="ARBA00009810"/>
    </source>
</evidence>
<evidence type="ECO:0000256" key="1">
    <source>
        <dbReference type="ARBA" id="ARBA00004571"/>
    </source>
</evidence>
<keyword evidence="8 14" id="KW-0675">Receptor</keyword>
<evidence type="ECO:0000256" key="5">
    <source>
        <dbReference type="ARBA" id="ARBA00022692"/>
    </source>
</evidence>
<keyword evidence="6 11" id="KW-0798">TonB box</keyword>
<dbReference type="GO" id="GO:0038023">
    <property type="term" value="F:signaling receptor activity"/>
    <property type="evidence" value="ECO:0007669"/>
    <property type="project" value="InterPro"/>
</dbReference>
<evidence type="ECO:0000256" key="9">
    <source>
        <dbReference type="ARBA" id="ARBA00023237"/>
    </source>
</evidence>
<keyword evidence="7 10" id="KW-0472">Membrane</keyword>
<evidence type="ECO:0000256" key="10">
    <source>
        <dbReference type="PROSITE-ProRule" id="PRU01360"/>
    </source>
</evidence>
<evidence type="ECO:0000256" key="8">
    <source>
        <dbReference type="ARBA" id="ARBA00023170"/>
    </source>
</evidence>
<proteinExistence type="inferred from homology"/>
<dbReference type="InterPro" id="IPR000531">
    <property type="entry name" value="Beta-barrel_TonB"/>
</dbReference>
<dbReference type="InterPro" id="IPR039426">
    <property type="entry name" value="TonB-dep_rcpt-like"/>
</dbReference>
<evidence type="ECO:0000256" key="11">
    <source>
        <dbReference type="RuleBase" id="RU003357"/>
    </source>
</evidence>
<name>A0A328ZFD3_9BURK</name>
<dbReference type="InterPro" id="IPR012910">
    <property type="entry name" value="Plug_dom"/>
</dbReference>
<dbReference type="Gene3D" id="2.40.170.20">
    <property type="entry name" value="TonB-dependent receptor, beta-barrel domain"/>
    <property type="match status" value="1"/>
</dbReference>
<evidence type="ECO:0000256" key="4">
    <source>
        <dbReference type="ARBA" id="ARBA00022452"/>
    </source>
</evidence>
<accession>A0A328ZFD3</accession>
<keyword evidence="15" id="KW-1185">Reference proteome</keyword>
<protein>
    <submittedName>
        <fullName evidence="14">Iron complex outermembrane receptor protein</fullName>
    </submittedName>
</protein>
<dbReference type="InterPro" id="IPR036942">
    <property type="entry name" value="Beta-barrel_TonB_sf"/>
</dbReference>
<dbReference type="Gene3D" id="2.170.130.10">
    <property type="entry name" value="TonB-dependent receptor, plug domain"/>
    <property type="match status" value="1"/>
</dbReference>
<comment type="subcellular location">
    <subcellularLocation>
        <location evidence="1 10">Cell outer membrane</location>
        <topology evidence="1 10">Multi-pass membrane protein</topology>
    </subcellularLocation>
</comment>
<dbReference type="Proteomes" id="UP000248856">
    <property type="component" value="Unassembled WGS sequence"/>
</dbReference>
<keyword evidence="9 10" id="KW-0998">Cell outer membrane</keyword>
<feature type="domain" description="TonB-dependent receptor plug" evidence="13">
    <location>
        <begin position="50"/>
        <end position="150"/>
    </location>
</feature>